<feature type="transmembrane region" description="Helical" evidence="1">
    <location>
        <begin position="103"/>
        <end position="125"/>
    </location>
</feature>
<feature type="transmembrane region" description="Helical" evidence="1">
    <location>
        <begin position="7"/>
        <end position="29"/>
    </location>
</feature>
<dbReference type="Proteomes" id="UP000237846">
    <property type="component" value="Unassembled WGS sequence"/>
</dbReference>
<dbReference type="RefSeq" id="WP_106251621.1">
    <property type="nucleotide sequence ID" value="NZ_PVZC01000009.1"/>
</dbReference>
<gene>
    <name evidence="2" type="ORF">CLV72_109115</name>
</gene>
<keyword evidence="1" id="KW-0812">Transmembrane</keyword>
<comment type="caution">
    <text evidence="2">The sequence shown here is derived from an EMBL/GenBank/DDBJ whole genome shotgun (WGS) entry which is preliminary data.</text>
</comment>
<proteinExistence type="predicted"/>
<evidence type="ECO:0000256" key="1">
    <source>
        <dbReference type="SAM" id="Phobius"/>
    </source>
</evidence>
<keyword evidence="3" id="KW-1185">Reference proteome</keyword>
<keyword evidence="1" id="KW-1133">Transmembrane helix</keyword>
<accession>A0A2T0PVE0</accession>
<feature type="transmembrane region" description="Helical" evidence="1">
    <location>
        <begin position="74"/>
        <end position="97"/>
    </location>
</feature>
<evidence type="ECO:0000313" key="3">
    <source>
        <dbReference type="Proteomes" id="UP000237846"/>
    </source>
</evidence>
<keyword evidence="1" id="KW-0472">Membrane</keyword>
<organism evidence="2 3">
    <name type="scientific">Allonocardiopsis opalescens</name>
    <dbReference type="NCBI Taxonomy" id="1144618"/>
    <lineage>
        <taxon>Bacteria</taxon>
        <taxon>Bacillati</taxon>
        <taxon>Actinomycetota</taxon>
        <taxon>Actinomycetes</taxon>
        <taxon>Streptosporangiales</taxon>
        <taxon>Allonocardiopsis</taxon>
    </lineage>
</organism>
<protein>
    <submittedName>
        <fullName evidence="2">Uncharacterized protein</fullName>
    </submittedName>
</protein>
<feature type="transmembrane region" description="Helical" evidence="1">
    <location>
        <begin position="41"/>
        <end position="62"/>
    </location>
</feature>
<dbReference type="EMBL" id="PVZC01000009">
    <property type="protein sequence ID" value="PRX95506.1"/>
    <property type="molecule type" value="Genomic_DNA"/>
</dbReference>
<dbReference type="AlphaFoldDB" id="A0A2T0PVE0"/>
<name>A0A2T0PVE0_9ACTN</name>
<sequence length="129" mass="13649">MDLFWSWLVGIVTWFLVAFIGLGVVIFNGDPAAMDTVGGEIMWTGPVQFAVGLFVALAAGLVHRRPERTRAGRHALAVFAIPLLAIVIELVALATPIGGNPPVVIVNGLLAAVGAIAGWLLGPVFRNRR</sequence>
<evidence type="ECO:0000313" key="2">
    <source>
        <dbReference type="EMBL" id="PRX95506.1"/>
    </source>
</evidence>
<reference evidence="2 3" key="1">
    <citation type="submission" date="2018-03" db="EMBL/GenBank/DDBJ databases">
        <title>Genomic Encyclopedia of Archaeal and Bacterial Type Strains, Phase II (KMG-II): from individual species to whole genera.</title>
        <authorList>
            <person name="Goeker M."/>
        </authorList>
    </citation>
    <scope>NUCLEOTIDE SEQUENCE [LARGE SCALE GENOMIC DNA]</scope>
    <source>
        <strain evidence="2 3">DSM 45601</strain>
    </source>
</reference>